<organism evidence="1 2">
    <name type="scientific">Aspergillus wentii DTO 134E9</name>
    <dbReference type="NCBI Taxonomy" id="1073089"/>
    <lineage>
        <taxon>Eukaryota</taxon>
        <taxon>Fungi</taxon>
        <taxon>Dikarya</taxon>
        <taxon>Ascomycota</taxon>
        <taxon>Pezizomycotina</taxon>
        <taxon>Eurotiomycetes</taxon>
        <taxon>Eurotiomycetidae</taxon>
        <taxon>Eurotiales</taxon>
        <taxon>Aspergillaceae</taxon>
        <taxon>Aspergillus</taxon>
        <taxon>Aspergillus subgen. Cremei</taxon>
    </lineage>
</organism>
<reference evidence="2" key="1">
    <citation type="journal article" date="2017" name="Genome Biol.">
        <title>Comparative genomics reveals high biological diversity and specific adaptations in the industrially and medically important fungal genus Aspergillus.</title>
        <authorList>
            <person name="de Vries R.P."/>
            <person name="Riley R."/>
            <person name="Wiebenga A."/>
            <person name="Aguilar-Osorio G."/>
            <person name="Amillis S."/>
            <person name="Uchima C.A."/>
            <person name="Anderluh G."/>
            <person name="Asadollahi M."/>
            <person name="Askin M."/>
            <person name="Barry K."/>
            <person name="Battaglia E."/>
            <person name="Bayram O."/>
            <person name="Benocci T."/>
            <person name="Braus-Stromeyer S.A."/>
            <person name="Caldana C."/>
            <person name="Canovas D."/>
            <person name="Cerqueira G.C."/>
            <person name="Chen F."/>
            <person name="Chen W."/>
            <person name="Choi C."/>
            <person name="Clum A."/>
            <person name="Dos Santos R.A."/>
            <person name="Damasio A.R."/>
            <person name="Diallinas G."/>
            <person name="Emri T."/>
            <person name="Fekete E."/>
            <person name="Flipphi M."/>
            <person name="Freyberg S."/>
            <person name="Gallo A."/>
            <person name="Gournas C."/>
            <person name="Habgood R."/>
            <person name="Hainaut M."/>
            <person name="Harispe M.L."/>
            <person name="Henrissat B."/>
            <person name="Hilden K.S."/>
            <person name="Hope R."/>
            <person name="Hossain A."/>
            <person name="Karabika E."/>
            <person name="Karaffa L."/>
            <person name="Karanyi Z."/>
            <person name="Krasevec N."/>
            <person name="Kuo A."/>
            <person name="Kusch H."/>
            <person name="LaButti K."/>
            <person name="Lagendijk E.L."/>
            <person name="Lapidus A."/>
            <person name="Levasseur A."/>
            <person name="Lindquist E."/>
            <person name="Lipzen A."/>
            <person name="Logrieco A.F."/>
            <person name="MacCabe A."/>
            <person name="Maekelae M.R."/>
            <person name="Malavazi I."/>
            <person name="Melin P."/>
            <person name="Meyer V."/>
            <person name="Mielnichuk N."/>
            <person name="Miskei M."/>
            <person name="Molnar A.P."/>
            <person name="Mule G."/>
            <person name="Ngan C.Y."/>
            <person name="Orejas M."/>
            <person name="Orosz E."/>
            <person name="Ouedraogo J.P."/>
            <person name="Overkamp K.M."/>
            <person name="Park H.-S."/>
            <person name="Perrone G."/>
            <person name="Piumi F."/>
            <person name="Punt P.J."/>
            <person name="Ram A.F."/>
            <person name="Ramon A."/>
            <person name="Rauscher S."/>
            <person name="Record E."/>
            <person name="Riano-Pachon D.M."/>
            <person name="Robert V."/>
            <person name="Roehrig J."/>
            <person name="Ruller R."/>
            <person name="Salamov A."/>
            <person name="Salih N.S."/>
            <person name="Samson R.A."/>
            <person name="Sandor E."/>
            <person name="Sanguinetti M."/>
            <person name="Schuetze T."/>
            <person name="Sepcic K."/>
            <person name="Shelest E."/>
            <person name="Sherlock G."/>
            <person name="Sophianopoulou V."/>
            <person name="Squina F.M."/>
            <person name="Sun H."/>
            <person name="Susca A."/>
            <person name="Todd R.B."/>
            <person name="Tsang A."/>
            <person name="Unkles S.E."/>
            <person name="van de Wiele N."/>
            <person name="van Rossen-Uffink D."/>
            <person name="Oliveira J.V."/>
            <person name="Vesth T.C."/>
            <person name="Visser J."/>
            <person name="Yu J.-H."/>
            <person name="Zhou M."/>
            <person name="Andersen M.R."/>
            <person name="Archer D.B."/>
            <person name="Baker S.E."/>
            <person name="Benoit I."/>
            <person name="Brakhage A.A."/>
            <person name="Braus G.H."/>
            <person name="Fischer R."/>
            <person name="Frisvad J.C."/>
            <person name="Goldman G.H."/>
            <person name="Houbraken J."/>
            <person name="Oakley B."/>
            <person name="Pocsi I."/>
            <person name="Scazzocchio C."/>
            <person name="Seiboth B."/>
            <person name="vanKuyk P.A."/>
            <person name="Wortman J."/>
            <person name="Dyer P.S."/>
            <person name="Grigoriev I.V."/>
        </authorList>
    </citation>
    <scope>NUCLEOTIDE SEQUENCE [LARGE SCALE GENOMIC DNA]</scope>
    <source>
        <strain evidence="2">DTO 134E9</strain>
    </source>
</reference>
<dbReference type="RefSeq" id="XP_040683445.1">
    <property type="nucleotide sequence ID" value="XM_040829104.1"/>
</dbReference>
<accession>A0A1L9R4D5</accession>
<evidence type="ECO:0008006" key="3">
    <source>
        <dbReference type="Google" id="ProtNLM"/>
    </source>
</evidence>
<proteinExistence type="predicted"/>
<dbReference type="EMBL" id="KV878218">
    <property type="protein sequence ID" value="OJJ29768.1"/>
    <property type="molecule type" value="Genomic_DNA"/>
</dbReference>
<gene>
    <name evidence="1" type="ORF">ASPWEDRAFT_121712</name>
</gene>
<evidence type="ECO:0000313" key="1">
    <source>
        <dbReference type="EMBL" id="OJJ29768.1"/>
    </source>
</evidence>
<keyword evidence="2" id="KW-1185">Reference proteome</keyword>
<protein>
    <recommendedName>
        <fullName evidence="3">Glutathionylspermidine synthase pre-ATP-grasp-like domain-containing protein</fullName>
    </recommendedName>
</protein>
<name>A0A1L9R4D5_ASPWE</name>
<dbReference type="GeneID" id="63744952"/>
<dbReference type="SUPFAM" id="SSF56059">
    <property type="entry name" value="Glutathione synthetase ATP-binding domain-like"/>
    <property type="match status" value="1"/>
</dbReference>
<sequence length="481" mass="54395">MKQPETIQQICLASTKSAKSPVSPKSTPSEIQRQQFEKFNSHFAAISQGAKKYPNGFHRVPPYPLLVSQSLVERMKRLHEALSIALTDVVERWWTDEKAAFPSRMPVEGEEEEILRWVHAQSEKGNIRPFRECQGHWRADFLLESTTDNADAEFENIRICEINSRFSVNTQMIVAYGYAACTEMATEAGCLSTTSTMEEMINSQIGLFDLNLPIHFVADDYQCDFLDLLLAYFERQGGIQPRVIKSSDLYLIPDIDSPTGFALYSKSDRNNHAEPIHQVGMLLFQHELRSLPRGILRHLALCCVSDIRSVFLVDDKRMLGIVLEELDSLLDRGVLDKAQAEILRQGIVPTVIPGSLGLNNLIRKSQESDTVKNKHIIKPFREGRGEGILFGEDLSDEQWRILLTELNAYIIQPVIRQPRFEVMDGNAQLSKKHIVGSYHLTDGNATGLGIWRAGRRRISELAQGESWMVSMAGKNELKSII</sequence>
<dbReference type="AlphaFoldDB" id="A0A1L9R4D5"/>
<dbReference type="Proteomes" id="UP000184383">
    <property type="component" value="Unassembled WGS sequence"/>
</dbReference>
<dbReference type="VEuPathDB" id="FungiDB:ASPWEDRAFT_121712"/>
<dbReference type="STRING" id="1073089.A0A1L9R4D5"/>
<evidence type="ECO:0000313" key="2">
    <source>
        <dbReference type="Proteomes" id="UP000184383"/>
    </source>
</evidence>
<dbReference type="OrthoDB" id="2117718at2759"/>